<dbReference type="Proteomes" id="UP000696280">
    <property type="component" value="Unassembled WGS sequence"/>
</dbReference>
<feature type="region of interest" description="Disordered" evidence="2">
    <location>
        <begin position="98"/>
        <end position="119"/>
    </location>
</feature>
<dbReference type="GO" id="GO:0006369">
    <property type="term" value="P:termination of RNA polymerase II transcription"/>
    <property type="evidence" value="ECO:0007669"/>
    <property type="project" value="TreeGrafter"/>
</dbReference>
<dbReference type="CDD" id="cd00593">
    <property type="entry name" value="RIBOc"/>
    <property type="match status" value="1"/>
</dbReference>
<dbReference type="Gene3D" id="1.10.1520.10">
    <property type="entry name" value="Ribonuclease III domain"/>
    <property type="match status" value="1"/>
</dbReference>
<dbReference type="SUPFAM" id="SSF54768">
    <property type="entry name" value="dsRNA-binding domain-like"/>
    <property type="match status" value="1"/>
</dbReference>
<dbReference type="PANTHER" id="PTHR11207:SF0">
    <property type="entry name" value="RIBONUCLEASE 3"/>
    <property type="match status" value="1"/>
</dbReference>
<comment type="caution">
    <text evidence="4">The sequence shown here is derived from an EMBL/GenBank/DDBJ whole genome shotgun (WGS) entry which is preliminary data.</text>
</comment>
<name>A0A9N9LAY2_9HELO</name>
<dbReference type="Gene3D" id="3.30.160.20">
    <property type="match status" value="1"/>
</dbReference>
<dbReference type="Pfam" id="PF00636">
    <property type="entry name" value="Ribonuclease_3"/>
    <property type="match status" value="1"/>
</dbReference>
<dbReference type="SUPFAM" id="SSF69065">
    <property type="entry name" value="RNase III domain-like"/>
    <property type="match status" value="1"/>
</dbReference>
<feature type="domain" description="RNase III" evidence="3">
    <location>
        <begin position="132"/>
        <end position="260"/>
    </location>
</feature>
<dbReference type="PROSITE" id="PS00517">
    <property type="entry name" value="RNASE_3_1"/>
    <property type="match status" value="1"/>
</dbReference>
<dbReference type="PANTHER" id="PTHR11207">
    <property type="entry name" value="RIBONUCLEASE III"/>
    <property type="match status" value="1"/>
</dbReference>
<organism evidence="4 5">
    <name type="scientific">Hymenoscyphus fraxineus</name>
    <dbReference type="NCBI Taxonomy" id="746836"/>
    <lineage>
        <taxon>Eukaryota</taxon>
        <taxon>Fungi</taxon>
        <taxon>Dikarya</taxon>
        <taxon>Ascomycota</taxon>
        <taxon>Pezizomycotina</taxon>
        <taxon>Leotiomycetes</taxon>
        <taxon>Helotiales</taxon>
        <taxon>Helotiaceae</taxon>
        <taxon>Hymenoscyphus</taxon>
    </lineage>
</organism>
<gene>
    <name evidence="4" type="ORF">HYFRA_00010641</name>
</gene>
<dbReference type="GO" id="GO:0006364">
    <property type="term" value="P:rRNA processing"/>
    <property type="evidence" value="ECO:0007669"/>
    <property type="project" value="TreeGrafter"/>
</dbReference>
<feature type="compositionally biased region" description="Basic and acidic residues" evidence="2">
    <location>
        <begin position="36"/>
        <end position="46"/>
    </location>
</feature>
<evidence type="ECO:0000256" key="2">
    <source>
        <dbReference type="SAM" id="MobiDB-lite"/>
    </source>
</evidence>
<sequence>MMESSSGQKRKSSDNERTDERKSKHHKKNSAASQESKSHKTDRDVGGDPSSISQVEPGPSKISKLLKALDEALESNAVDGSFMSEGTSRKCHELRASLQDDSPNDQIPPNPSQPGLNIPKTIPATLVTAWKLSEIPKDMPPLPPILNKTLETACFTHTNAGGGKVTDLNYERLEWVGDAYLELTATLLIAQTFPASSPGKSSQLRERLVRNSQLSQFARFYEFDKRANFGPNFVVKADDMTKISADIFEAYVAAVILSDPENGISMAVEWLKGLWGRMISQDIAKEERKDFHYRNPMWHLPGDVKEAVETSQAQAAPMPFKDQLQKSLGAKGTKIYYEDIGQVYRDRKTKLPVFTVGVFLDGWGEKGKQLGYGSAGGKKEAGAKAAQMVLNNKKLMAVYLEKKRLFHEQMELEREALEAAGGA</sequence>
<keyword evidence="1" id="KW-0694">RNA-binding</keyword>
<keyword evidence="5" id="KW-1185">Reference proteome</keyword>
<evidence type="ECO:0000259" key="3">
    <source>
        <dbReference type="PROSITE" id="PS50142"/>
    </source>
</evidence>
<dbReference type="InterPro" id="IPR036389">
    <property type="entry name" value="RNase_III_sf"/>
</dbReference>
<dbReference type="GO" id="GO:0003723">
    <property type="term" value="F:RNA binding"/>
    <property type="evidence" value="ECO:0007669"/>
    <property type="project" value="UniProtKB-KW"/>
</dbReference>
<evidence type="ECO:0000313" key="4">
    <source>
        <dbReference type="EMBL" id="CAG8960162.1"/>
    </source>
</evidence>
<accession>A0A9N9LAY2</accession>
<feature type="compositionally biased region" description="Basic and acidic residues" evidence="2">
    <location>
        <begin position="11"/>
        <end position="22"/>
    </location>
</feature>
<dbReference type="SMART" id="SM00535">
    <property type="entry name" value="RIBOc"/>
    <property type="match status" value="1"/>
</dbReference>
<dbReference type="PROSITE" id="PS50142">
    <property type="entry name" value="RNASE_3_2"/>
    <property type="match status" value="1"/>
</dbReference>
<reference evidence="4" key="1">
    <citation type="submission" date="2021-07" db="EMBL/GenBank/DDBJ databases">
        <authorList>
            <person name="Durling M."/>
        </authorList>
    </citation>
    <scope>NUCLEOTIDE SEQUENCE</scope>
</reference>
<dbReference type="OrthoDB" id="2392202at2759"/>
<dbReference type="InterPro" id="IPR000999">
    <property type="entry name" value="RNase_III_dom"/>
</dbReference>
<dbReference type="GO" id="GO:0034475">
    <property type="term" value="P:U4 snRNA 3'-end processing"/>
    <property type="evidence" value="ECO:0007669"/>
    <property type="project" value="TreeGrafter"/>
</dbReference>
<proteinExistence type="predicted"/>
<protein>
    <recommendedName>
        <fullName evidence="3">RNase III domain-containing protein</fullName>
    </recommendedName>
</protein>
<evidence type="ECO:0000313" key="5">
    <source>
        <dbReference type="Proteomes" id="UP000696280"/>
    </source>
</evidence>
<dbReference type="GO" id="GO:0004525">
    <property type="term" value="F:ribonuclease III activity"/>
    <property type="evidence" value="ECO:0007669"/>
    <property type="project" value="InterPro"/>
</dbReference>
<evidence type="ECO:0000256" key="1">
    <source>
        <dbReference type="ARBA" id="ARBA00022884"/>
    </source>
</evidence>
<dbReference type="GO" id="GO:0005654">
    <property type="term" value="C:nucleoplasm"/>
    <property type="evidence" value="ECO:0007669"/>
    <property type="project" value="TreeGrafter"/>
</dbReference>
<dbReference type="EMBL" id="CAJVRL010000096">
    <property type="protein sequence ID" value="CAG8960162.1"/>
    <property type="molecule type" value="Genomic_DNA"/>
</dbReference>
<feature type="region of interest" description="Disordered" evidence="2">
    <location>
        <begin position="1"/>
        <end position="59"/>
    </location>
</feature>
<dbReference type="AlphaFoldDB" id="A0A9N9LAY2"/>